<accession>A0ABP8IK37</accession>
<proteinExistence type="predicted"/>
<dbReference type="Proteomes" id="UP001501153">
    <property type="component" value="Unassembled WGS sequence"/>
</dbReference>
<dbReference type="InterPro" id="IPR036938">
    <property type="entry name" value="PAP2/HPO_sf"/>
</dbReference>
<sequence length="393" mass="43254">MLSIFYGRAYPFKRLLLTLSTSLSLASAAMAAPATPPDSTQQAPEATLPLPTPVAADTLPAVETSASALPADSSARPRRARKTDYQVAPGVTWHYEKPKPFRWLLHVPRDLVQYPGYAFRKENTKAIVGIGLSSVALWVADQVLLDWAQDFGRAINLEAKSTQKTLVYIPFKVGDINLPLEFNVPDNLNSTFYYIGDGWTHLGTAAGFMAYGIIKKDNRAAQTASQLGESILSTGIVVQAIKRSTGRQSPFVATKPRGEWHLFPSFTQYQSRVPNFDAYPTGHMATAMATVTVIADNYPEYKFVRPLGYGLIGLLGYSMLNNGVHWASDYPLGIALGYGFAKIAVRHGRTRVEAPAEPGTGFVPRRPQPWHQRIQYAPFNYGPYTGVSCSYSW</sequence>
<feature type="signal peptide" evidence="1">
    <location>
        <begin position="1"/>
        <end position="31"/>
    </location>
</feature>
<gene>
    <name evidence="3" type="ORF">GCM10023185_27900</name>
</gene>
<dbReference type="Gene3D" id="1.20.144.10">
    <property type="entry name" value="Phosphatidic acid phosphatase type 2/haloperoxidase"/>
    <property type="match status" value="1"/>
</dbReference>
<reference evidence="4" key="1">
    <citation type="journal article" date="2019" name="Int. J. Syst. Evol. Microbiol.">
        <title>The Global Catalogue of Microorganisms (GCM) 10K type strain sequencing project: providing services to taxonomists for standard genome sequencing and annotation.</title>
        <authorList>
            <consortium name="The Broad Institute Genomics Platform"/>
            <consortium name="The Broad Institute Genome Sequencing Center for Infectious Disease"/>
            <person name="Wu L."/>
            <person name="Ma J."/>
        </authorList>
    </citation>
    <scope>NUCLEOTIDE SEQUENCE [LARGE SCALE GENOMIC DNA]</scope>
    <source>
        <strain evidence="4">JCM 17923</strain>
    </source>
</reference>
<dbReference type="EMBL" id="BAABGZ010000057">
    <property type="protein sequence ID" value="GAA4361059.1"/>
    <property type="molecule type" value="Genomic_DNA"/>
</dbReference>
<comment type="caution">
    <text evidence="3">The sequence shown here is derived from an EMBL/GenBank/DDBJ whole genome shotgun (WGS) entry which is preliminary data.</text>
</comment>
<evidence type="ECO:0000259" key="2">
    <source>
        <dbReference type="Pfam" id="PF01569"/>
    </source>
</evidence>
<evidence type="ECO:0000313" key="4">
    <source>
        <dbReference type="Proteomes" id="UP001501153"/>
    </source>
</evidence>
<organism evidence="3 4">
    <name type="scientific">Hymenobacter saemangeumensis</name>
    <dbReference type="NCBI Taxonomy" id="1084522"/>
    <lineage>
        <taxon>Bacteria</taxon>
        <taxon>Pseudomonadati</taxon>
        <taxon>Bacteroidota</taxon>
        <taxon>Cytophagia</taxon>
        <taxon>Cytophagales</taxon>
        <taxon>Hymenobacteraceae</taxon>
        <taxon>Hymenobacter</taxon>
    </lineage>
</organism>
<keyword evidence="1" id="KW-0732">Signal</keyword>
<feature type="domain" description="Phosphatidic acid phosphatase type 2/haloperoxidase" evidence="2">
    <location>
        <begin position="226"/>
        <end position="347"/>
    </location>
</feature>
<dbReference type="InterPro" id="IPR000326">
    <property type="entry name" value="PAP2/HPO"/>
</dbReference>
<protein>
    <recommendedName>
        <fullName evidence="2">Phosphatidic acid phosphatase type 2/haloperoxidase domain-containing protein</fullName>
    </recommendedName>
</protein>
<feature type="chain" id="PRO_5047441058" description="Phosphatidic acid phosphatase type 2/haloperoxidase domain-containing protein" evidence="1">
    <location>
        <begin position="32"/>
        <end position="393"/>
    </location>
</feature>
<evidence type="ECO:0000256" key="1">
    <source>
        <dbReference type="SAM" id="SignalP"/>
    </source>
</evidence>
<evidence type="ECO:0000313" key="3">
    <source>
        <dbReference type="EMBL" id="GAA4361059.1"/>
    </source>
</evidence>
<dbReference type="SUPFAM" id="SSF48317">
    <property type="entry name" value="Acid phosphatase/Vanadium-dependent haloperoxidase"/>
    <property type="match status" value="1"/>
</dbReference>
<dbReference type="Pfam" id="PF01569">
    <property type="entry name" value="PAP2"/>
    <property type="match status" value="1"/>
</dbReference>
<keyword evidence="4" id="KW-1185">Reference proteome</keyword>
<name>A0ABP8IK37_9BACT</name>